<dbReference type="EMBL" id="MU007085">
    <property type="protein sequence ID" value="KAF2423101.1"/>
    <property type="molecule type" value="Genomic_DNA"/>
</dbReference>
<keyword evidence="2" id="KW-1185">Reference proteome</keyword>
<dbReference type="OrthoDB" id="3223416at2759"/>
<dbReference type="Proteomes" id="UP000800235">
    <property type="component" value="Unassembled WGS sequence"/>
</dbReference>
<comment type="caution">
    <text evidence="1">The sequence shown here is derived from an EMBL/GenBank/DDBJ whole genome shotgun (WGS) entry which is preliminary data.</text>
</comment>
<accession>A0A9P4NIC5</accession>
<reference evidence="1" key="1">
    <citation type="journal article" date="2020" name="Stud. Mycol.">
        <title>101 Dothideomycetes genomes: a test case for predicting lifestyles and emergence of pathogens.</title>
        <authorList>
            <person name="Haridas S."/>
            <person name="Albert R."/>
            <person name="Binder M."/>
            <person name="Bloem J."/>
            <person name="Labutti K."/>
            <person name="Salamov A."/>
            <person name="Andreopoulos B."/>
            <person name="Baker S."/>
            <person name="Barry K."/>
            <person name="Bills G."/>
            <person name="Bluhm B."/>
            <person name="Cannon C."/>
            <person name="Castanera R."/>
            <person name="Culley D."/>
            <person name="Daum C."/>
            <person name="Ezra D."/>
            <person name="Gonzalez J."/>
            <person name="Henrissat B."/>
            <person name="Kuo A."/>
            <person name="Liang C."/>
            <person name="Lipzen A."/>
            <person name="Lutzoni F."/>
            <person name="Magnuson J."/>
            <person name="Mondo S."/>
            <person name="Nolan M."/>
            <person name="Ohm R."/>
            <person name="Pangilinan J."/>
            <person name="Park H.-J."/>
            <person name="Ramirez L."/>
            <person name="Alfaro M."/>
            <person name="Sun H."/>
            <person name="Tritt A."/>
            <person name="Yoshinaga Y."/>
            <person name="Zwiers L.-H."/>
            <person name="Turgeon B."/>
            <person name="Goodwin S."/>
            <person name="Spatafora J."/>
            <person name="Crous P."/>
            <person name="Grigoriev I."/>
        </authorList>
    </citation>
    <scope>NUCLEOTIDE SEQUENCE</scope>
    <source>
        <strain evidence="1">CBS 130266</strain>
    </source>
</reference>
<name>A0A9P4NIC5_9PEZI</name>
<sequence length="142" mass="15116">LNVTAISAVNNASVLECWELTNPPRTFRGAANYDIGSFANAYIGVIAPKTYIGKAYAPSPQYSLFLSGLAHISIPNSTLPASQSEVWVQGGKYGTIIAVDTTAVSIGGHITEFPGGDDTVIAQFPFVDEKLPEHKVLYRGPC</sequence>
<feature type="non-terminal residue" evidence="1">
    <location>
        <position position="1"/>
    </location>
</feature>
<gene>
    <name evidence="1" type="ORF">EJ08DRAFT_567761</name>
</gene>
<evidence type="ECO:0000313" key="2">
    <source>
        <dbReference type="Proteomes" id="UP000800235"/>
    </source>
</evidence>
<evidence type="ECO:0000313" key="1">
    <source>
        <dbReference type="EMBL" id="KAF2423101.1"/>
    </source>
</evidence>
<dbReference type="AlphaFoldDB" id="A0A9P4NIC5"/>
<proteinExistence type="predicted"/>
<feature type="non-terminal residue" evidence="1">
    <location>
        <position position="142"/>
    </location>
</feature>
<protein>
    <submittedName>
        <fullName evidence="1">Uncharacterized protein</fullName>
    </submittedName>
</protein>
<organism evidence="1 2">
    <name type="scientific">Tothia fuscella</name>
    <dbReference type="NCBI Taxonomy" id="1048955"/>
    <lineage>
        <taxon>Eukaryota</taxon>
        <taxon>Fungi</taxon>
        <taxon>Dikarya</taxon>
        <taxon>Ascomycota</taxon>
        <taxon>Pezizomycotina</taxon>
        <taxon>Dothideomycetes</taxon>
        <taxon>Pleosporomycetidae</taxon>
        <taxon>Venturiales</taxon>
        <taxon>Cylindrosympodiaceae</taxon>
        <taxon>Tothia</taxon>
    </lineage>
</organism>